<comment type="caution">
    <text evidence="3">The sequence shown here is derived from an EMBL/GenBank/DDBJ whole genome shotgun (WGS) entry which is preliminary data.</text>
</comment>
<evidence type="ECO:0000256" key="2">
    <source>
        <dbReference type="SAM" id="SignalP"/>
    </source>
</evidence>
<feature type="signal peptide" evidence="2">
    <location>
        <begin position="1"/>
        <end position="19"/>
    </location>
</feature>
<sequence>MKKLFTLLVCTGLASASFAQSDRDRAADVILRGGNNSSTASYPTGGSNCQDQINAVNRNYDAQVAAMRANGNYTASERDYKISQIEQARRTRLNEVRRRCGVTHSGTHGRTYKGNKAKVKGNNGNHYGWEKGKGNPHRSGGKWKGKED</sequence>
<gene>
    <name evidence="3" type="ORF">E0486_03345</name>
</gene>
<feature type="compositionally biased region" description="Basic residues" evidence="1">
    <location>
        <begin position="110"/>
        <end position="119"/>
    </location>
</feature>
<keyword evidence="2" id="KW-0732">Signal</keyword>
<protein>
    <recommendedName>
        <fullName evidence="5">DUF2680 domain-containing protein</fullName>
    </recommendedName>
</protein>
<organism evidence="3 4">
    <name type="scientific">Flaviaesturariibacter aridisoli</name>
    <dbReference type="NCBI Taxonomy" id="2545761"/>
    <lineage>
        <taxon>Bacteria</taxon>
        <taxon>Pseudomonadati</taxon>
        <taxon>Bacteroidota</taxon>
        <taxon>Chitinophagia</taxon>
        <taxon>Chitinophagales</taxon>
        <taxon>Chitinophagaceae</taxon>
        <taxon>Flaviaestuariibacter</taxon>
    </lineage>
</organism>
<dbReference type="AlphaFoldDB" id="A0A4R4E3K1"/>
<feature type="compositionally biased region" description="Basic residues" evidence="1">
    <location>
        <begin position="134"/>
        <end position="148"/>
    </location>
</feature>
<dbReference type="EMBL" id="SKFH01000003">
    <property type="protein sequence ID" value="TCZ74124.1"/>
    <property type="molecule type" value="Genomic_DNA"/>
</dbReference>
<keyword evidence="4" id="KW-1185">Reference proteome</keyword>
<dbReference type="Proteomes" id="UP000295164">
    <property type="component" value="Unassembled WGS sequence"/>
</dbReference>
<evidence type="ECO:0000256" key="1">
    <source>
        <dbReference type="SAM" id="MobiDB-lite"/>
    </source>
</evidence>
<evidence type="ECO:0000313" key="4">
    <source>
        <dbReference type="Proteomes" id="UP000295164"/>
    </source>
</evidence>
<dbReference type="RefSeq" id="WP_131850723.1">
    <property type="nucleotide sequence ID" value="NZ_SKFH01000003.1"/>
</dbReference>
<accession>A0A4R4E3K1</accession>
<proteinExistence type="predicted"/>
<evidence type="ECO:0008006" key="5">
    <source>
        <dbReference type="Google" id="ProtNLM"/>
    </source>
</evidence>
<name>A0A4R4E3K1_9BACT</name>
<reference evidence="3 4" key="1">
    <citation type="submission" date="2019-03" db="EMBL/GenBank/DDBJ databases">
        <authorList>
            <person name="Kim M.K.M."/>
        </authorList>
    </citation>
    <scope>NUCLEOTIDE SEQUENCE [LARGE SCALE GENOMIC DNA]</scope>
    <source>
        <strain evidence="3 4">17J68-15</strain>
    </source>
</reference>
<feature type="region of interest" description="Disordered" evidence="1">
    <location>
        <begin position="103"/>
        <end position="148"/>
    </location>
</feature>
<evidence type="ECO:0000313" key="3">
    <source>
        <dbReference type="EMBL" id="TCZ74124.1"/>
    </source>
</evidence>
<feature type="chain" id="PRO_5020720306" description="DUF2680 domain-containing protein" evidence="2">
    <location>
        <begin position="20"/>
        <end position="148"/>
    </location>
</feature>
<dbReference type="OrthoDB" id="680681at2"/>